<reference evidence="1" key="1">
    <citation type="journal article" name="Int. J. Mol. Sci.">
        <title>Comparative Mitochondrial Genome Analysis of Two Ectomycorrhizal Fungi (Rhizopogon) Reveals Dynamic Changes of Intron and Phylogenetic Relationships of the Subphylum Agaricomycotina.</title>
        <authorList>
            <person name="Li Q."/>
            <person name="Ren Y."/>
            <person name="Shi X."/>
            <person name="Peng L."/>
            <person name="Zhao J."/>
            <person name="Song Y."/>
            <person name="Zhao G."/>
        </authorList>
    </citation>
    <scope>NUCLEOTIDE SEQUENCE</scope>
</reference>
<geneLocation type="mitochondrion" evidence="1"/>
<dbReference type="RefSeq" id="YP_009649285.1">
    <property type="nucleotide sequence ID" value="NC_042698.1"/>
</dbReference>
<accession>A0A4Y5SI01</accession>
<protein>
    <submittedName>
        <fullName evidence="1">Uncharacterized protein</fullName>
    </submittedName>
</protein>
<dbReference type="EMBL" id="MH794152">
    <property type="protein sequence ID" value="QDA23200.1"/>
    <property type="molecule type" value="Genomic_DNA"/>
</dbReference>
<organism evidence="1">
    <name type="scientific">Rhizopogon salebrosus</name>
    <dbReference type="NCBI Taxonomy" id="176626"/>
    <lineage>
        <taxon>Eukaryota</taxon>
        <taxon>Fungi</taxon>
        <taxon>Dikarya</taxon>
        <taxon>Basidiomycota</taxon>
        <taxon>Agaricomycotina</taxon>
        <taxon>Agaricomycetes</taxon>
        <taxon>Agaricomycetidae</taxon>
        <taxon>Boletales</taxon>
        <taxon>Suillineae</taxon>
        <taxon>Rhizopogonaceae</taxon>
        <taxon>Rhizopogon</taxon>
    </lineage>
</organism>
<evidence type="ECO:0000313" key="1">
    <source>
        <dbReference type="EMBL" id="QDA23200.1"/>
    </source>
</evidence>
<dbReference type="AlphaFoldDB" id="A0A4Y5SI01"/>
<keyword evidence="1" id="KW-0496">Mitochondrion</keyword>
<name>A0A4Y5SI01_9AGAM</name>
<gene>
    <name evidence="1" type="primary">orf121</name>
</gene>
<dbReference type="GeneID" id="40493975"/>
<sequence length="121" mass="14610">MNSKNGKIFIKFNKIENNQLAKYRNIKFRIINNNEILYNINFRISPFINKLDFVKIDPINLEYQGLFNFYNEIILDKKYNEKCNIKSNFFSDFLFILNSKNTQTVNELINNYTELVNSRIY</sequence>
<proteinExistence type="predicted"/>